<evidence type="ECO:0000256" key="1">
    <source>
        <dbReference type="SAM" id="SignalP"/>
    </source>
</evidence>
<feature type="chain" id="PRO_5002899741" evidence="1">
    <location>
        <begin position="26"/>
        <end position="151"/>
    </location>
</feature>
<dbReference type="GeneID" id="69037592"/>
<name>C0NM46_AJECG</name>
<dbReference type="HOGENOM" id="CLU_1730903_0_0_1"/>
<keyword evidence="1" id="KW-0732">Signal</keyword>
<reference evidence="2" key="1">
    <citation type="submission" date="2009-02" db="EMBL/GenBank/DDBJ databases">
        <title>The Genome Sequence of Ajellomyces capsulatus strain G186AR.</title>
        <authorList>
            <consortium name="The Broad Institute Genome Sequencing Platform"/>
            <person name="Champion M."/>
            <person name="Cuomo C."/>
            <person name="Ma L.-J."/>
            <person name="Henn M.R."/>
            <person name="Sil A."/>
            <person name="Goldman B."/>
            <person name="Young S.K."/>
            <person name="Kodira C.D."/>
            <person name="Zeng Q."/>
            <person name="Koehrsen M."/>
            <person name="Alvarado L."/>
            <person name="Berlin A."/>
            <person name="Borenstein D."/>
            <person name="Chen Z."/>
            <person name="Engels R."/>
            <person name="Freedman E."/>
            <person name="Gellesch M."/>
            <person name="Goldberg J."/>
            <person name="Griggs A."/>
            <person name="Gujja S."/>
            <person name="Heiman D."/>
            <person name="Hepburn T."/>
            <person name="Howarth C."/>
            <person name="Jen D."/>
            <person name="Larson L."/>
            <person name="Lewis B."/>
            <person name="Mehta T."/>
            <person name="Park D."/>
            <person name="Pearson M."/>
            <person name="Roberts A."/>
            <person name="Saif S."/>
            <person name="Shea T."/>
            <person name="Shenoy N."/>
            <person name="Sisk P."/>
            <person name="Stolte C."/>
            <person name="Sykes S."/>
            <person name="Walk T."/>
            <person name="White J."/>
            <person name="Yandava C."/>
            <person name="Klein B."/>
            <person name="McEwen J.G."/>
            <person name="Puccia R."/>
            <person name="Goldman G.H."/>
            <person name="Felipe M.S."/>
            <person name="Nino-Vega G."/>
            <person name="San-Blas G."/>
            <person name="Taylor J."/>
            <person name="Mendoza L."/>
            <person name="Galagan J."/>
            <person name="Nusbaum C."/>
            <person name="Birren B."/>
        </authorList>
    </citation>
    <scope>NUCLEOTIDE SEQUENCE</scope>
    <source>
        <strain evidence="2">G186AR</strain>
    </source>
</reference>
<dbReference type="InParanoid" id="C0NM46"/>
<dbReference type="EMBL" id="GG663367">
    <property type="protein sequence ID" value="EEH07697.1"/>
    <property type="molecule type" value="Genomic_DNA"/>
</dbReference>
<organism evidence="2 3">
    <name type="scientific">Ajellomyces capsulatus (strain G186AR / H82 / ATCC MYA-2454 / RMSCC 2432)</name>
    <name type="common">Darling's disease fungus</name>
    <name type="synonym">Histoplasma capsulatum</name>
    <dbReference type="NCBI Taxonomy" id="447093"/>
    <lineage>
        <taxon>Eukaryota</taxon>
        <taxon>Fungi</taxon>
        <taxon>Dikarya</taxon>
        <taxon>Ascomycota</taxon>
        <taxon>Pezizomycotina</taxon>
        <taxon>Eurotiomycetes</taxon>
        <taxon>Eurotiomycetidae</taxon>
        <taxon>Onygenales</taxon>
        <taxon>Ajellomycetaceae</taxon>
        <taxon>Histoplasma</taxon>
    </lineage>
</organism>
<sequence length="151" mass="17339">MNRGENVFLLWLCLCLLSVYSSASADAVKGKALVDTLHNTTLHTFGQSRNMNSLGHMSEYRPPGSLPCLKLPFISRTKSTRTSRFENMYDLLRTLYRVERVVNESASLISKEKFVAPTNDMRQIYRFQDLYDAKDDEKRTKSVACETNIFL</sequence>
<feature type="signal peptide" evidence="1">
    <location>
        <begin position="1"/>
        <end position="25"/>
    </location>
</feature>
<keyword evidence="3" id="KW-1185">Reference proteome</keyword>
<dbReference type="Proteomes" id="UP000001631">
    <property type="component" value="Unassembled WGS sequence"/>
</dbReference>
<dbReference type="RefSeq" id="XP_045288178.1">
    <property type="nucleotide sequence ID" value="XM_045431625.1"/>
</dbReference>
<evidence type="ECO:0000313" key="3">
    <source>
        <dbReference type="Proteomes" id="UP000001631"/>
    </source>
</evidence>
<dbReference type="AlphaFoldDB" id="C0NM46"/>
<protein>
    <submittedName>
        <fullName evidence="2">Uncharacterized protein</fullName>
    </submittedName>
</protein>
<evidence type="ECO:0000313" key="2">
    <source>
        <dbReference type="EMBL" id="EEH07697.1"/>
    </source>
</evidence>
<accession>C0NM46</accession>
<proteinExistence type="predicted"/>
<gene>
    <name evidence="2" type="ORF">HCBG_04576</name>
</gene>